<evidence type="ECO:0008006" key="3">
    <source>
        <dbReference type="Google" id="ProtNLM"/>
    </source>
</evidence>
<proteinExistence type="predicted"/>
<keyword evidence="1" id="KW-0812">Transmembrane</keyword>
<dbReference type="Pfam" id="PF06143">
    <property type="entry name" value="Baculo_11_kDa"/>
    <property type="match status" value="1"/>
</dbReference>
<dbReference type="EMBL" id="MK503924">
    <property type="protein sequence ID" value="QED40116.1"/>
    <property type="molecule type" value="Genomic_DNA"/>
</dbReference>
<protein>
    <recommendedName>
        <fullName evidence="3">Ac108</fullName>
    </recommendedName>
</protein>
<organism evidence="2">
    <name type="scientific">Spodoptera frugiperda nuclear polyhedrosis virus</name>
    <name type="common">SfNPV</name>
    <dbReference type="NCBI Taxonomy" id="10455"/>
    <lineage>
        <taxon>Viruses</taxon>
        <taxon>Viruses incertae sedis</taxon>
        <taxon>Naldaviricetes</taxon>
        <taxon>Lefavirales</taxon>
        <taxon>Baculoviridae</taxon>
        <taxon>Alphabaculovirus</taxon>
        <taxon>Alphabaculovirus spofrugiperdae</taxon>
    </lineage>
</organism>
<name>A0A7G3W7Q9_NPVSF</name>
<keyword evidence="1" id="KW-1133">Transmembrane helix</keyword>
<reference evidence="2" key="1">
    <citation type="submission" date="2019-02" db="EMBL/GenBank/DDBJ databases">
        <title>Genetic diversity of Spodoptera frugiperda multiple nucleopolyhedovirus and pathogenicity against corn- and rice-strain S. frugiperda larvae.</title>
        <authorList>
            <person name="Harrison R.L."/>
            <person name="Rowley D.L."/>
            <person name="Popham H.J."/>
        </authorList>
    </citation>
    <scope>NUCLEOTIDE SEQUENCE</scope>
    <source>
        <strain evidence="2">IIBBL BCIPV 459</strain>
    </source>
</reference>
<dbReference type="InterPro" id="IPR009313">
    <property type="entry name" value="Baculo_11_kDa"/>
</dbReference>
<evidence type="ECO:0000313" key="2">
    <source>
        <dbReference type="EMBL" id="QED40116.1"/>
    </source>
</evidence>
<keyword evidence="1" id="KW-0472">Membrane</keyword>
<evidence type="ECO:0000256" key="1">
    <source>
        <dbReference type="SAM" id="Phobius"/>
    </source>
</evidence>
<organismHost>
    <name type="scientific">Lepidoptera</name>
    <name type="common">moths &amp; butterflies</name>
    <dbReference type="NCBI Taxonomy" id="7088"/>
</organismHost>
<feature type="transmembrane region" description="Helical" evidence="1">
    <location>
        <begin position="36"/>
        <end position="57"/>
    </location>
</feature>
<accession>A0A7G3W7Q9</accession>
<sequence>MRRNARFFETNTASSVLNQDQLEQLVSRNQSFLRDFLLVICCIVVFVILLLFIILVVSINKSMEISTAQKLERQRTFLANLDLRARTAPAMIDLNRPQKTAQIPTSVLAPPAPT</sequence>